<feature type="compositionally biased region" description="Polar residues" evidence="1">
    <location>
        <begin position="27"/>
        <end position="40"/>
    </location>
</feature>
<dbReference type="Proteomes" id="UP000886595">
    <property type="component" value="Unassembled WGS sequence"/>
</dbReference>
<sequence length="239" mass="26546">MAIDPPSRALGLSSVGGRVRSRRGNETSDLGKSASSSLISTAEVESPKFDETATVERISSDEEEGSSPVDPTSKIGAWEIGEWRRRYDLPQEVVIRAPNPSDRISDFRVDEVPVYEAFFESGFRGGIPSLIAKLSEFLEISPGQLTPPAWRILIAIQNLGDLENLILGVDEVLFSYFVVPLHSGGGRYYLHPRNSNAPVREISKNERKHHPIFVSWAERFAFMTIPGFSPVWHIAGRLL</sequence>
<dbReference type="PANTHER" id="PTHR31099:SF49">
    <property type="entry name" value="MYOSIN HEAVY CHAIN-LIKE PROTEIN"/>
    <property type="match status" value="1"/>
</dbReference>
<evidence type="ECO:0000256" key="1">
    <source>
        <dbReference type="SAM" id="MobiDB-lite"/>
    </source>
</evidence>
<proteinExistence type="predicted"/>
<name>A0A8X7VAC8_BRACI</name>
<keyword evidence="3" id="KW-1185">Reference proteome</keyword>
<evidence type="ECO:0000313" key="2">
    <source>
        <dbReference type="EMBL" id="KAG2307041.1"/>
    </source>
</evidence>
<evidence type="ECO:0000313" key="3">
    <source>
        <dbReference type="Proteomes" id="UP000886595"/>
    </source>
</evidence>
<accession>A0A8X7VAC8</accession>
<organism evidence="2 3">
    <name type="scientific">Brassica carinata</name>
    <name type="common">Ethiopian mustard</name>
    <name type="synonym">Abyssinian cabbage</name>
    <dbReference type="NCBI Taxonomy" id="52824"/>
    <lineage>
        <taxon>Eukaryota</taxon>
        <taxon>Viridiplantae</taxon>
        <taxon>Streptophyta</taxon>
        <taxon>Embryophyta</taxon>
        <taxon>Tracheophyta</taxon>
        <taxon>Spermatophyta</taxon>
        <taxon>Magnoliopsida</taxon>
        <taxon>eudicotyledons</taxon>
        <taxon>Gunneridae</taxon>
        <taxon>Pentapetalae</taxon>
        <taxon>rosids</taxon>
        <taxon>malvids</taxon>
        <taxon>Brassicales</taxon>
        <taxon>Brassicaceae</taxon>
        <taxon>Brassiceae</taxon>
        <taxon>Brassica</taxon>
    </lineage>
</organism>
<gene>
    <name evidence="2" type="ORF">Bca52824_026789</name>
</gene>
<dbReference type="AlphaFoldDB" id="A0A8X7VAC8"/>
<feature type="region of interest" description="Disordered" evidence="1">
    <location>
        <begin position="1"/>
        <end position="72"/>
    </location>
</feature>
<comment type="caution">
    <text evidence="2">The sequence shown here is derived from an EMBL/GenBank/DDBJ whole genome shotgun (WGS) entry which is preliminary data.</text>
</comment>
<dbReference type="EMBL" id="JAAMPC010000006">
    <property type="protein sequence ID" value="KAG2307041.1"/>
    <property type="molecule type" value="Genomic_DNA"/>
</dbReference>
<protein>
    <submittedName>
        <fullName evidence="2">Uncharacterized protein</fullName>
    </submittedName>
</protein>
<dbReference type="PANTHER" id="PTHR31099">
    <property type="entry name" value="OS06G0165300 PROTEIN"/>
    <property type="match status" value="1"/>
</dbReference>
<reference evidence="2 3" key="1">
    <citation type="submission" date="2020-02" db="EMBL/GenBank/DDBJ databases">
        <authorList>
            <person name="Ma Q."/>
            <person name="Huang Y."/>
            <person name="Song X."/>
            <person name="Pei D."/>
        </authorList>
    </citation>
    <scope>NUCLEOTIDE SEQUENCE [LARGE SCALE GENOMIC DNA]</scope>
    <source>
        <strain evidence="2">Sxm20200214</strain>
        <tissue evidence="2">Leaf</tissue>
    </source>
</reference>
<dbReference type="OrthoDB" id="1114289at2759"/>